<accession>A0ACC3SA45</accession>
<dbReference type="EMBL" id="JAMKPW020000029">
    <property type="protein sequence ID" value="KAK8203576.1"/>
    <property type="molecule type" value="Genomic_DNA"/>
</dbReference>
<keyword evidence="2" id="KW-1185">Reference proteome</keyword>
<comment type="caution">
    <text evidence="1">The sequence shown here is derived from an EMBL/GenBank/DDBJ whole genome shotgun (WGS) entry which is preliminary data.</text>
</comment>
<sequence>MVATPSNGGNSSATKHSGSTHSSTPTASGPSKSKISSTVHVTNAPAHAVSANVPLSARRADPLDLMTVERRGQPSAAPEVTKMSRPHDIPEAPTFRPTEEEFKDPMEYMRKIAPEGRKYGIVKVIPPESWNPSLAIDTTRFHFRVRKQELNSVEGGTRANLNYLDQLAKFHRQHGTNLNRFPSVDKRPLELYKLKKAVDARGGFEKVCKLKKWAEIGRDLGYSGKIMSSLSTSLKNSYQRWLLPYEEYLRIAKPGVHQQLELENGGPITPSPGTSPLKRPLSQQGTPSGESPAMRAHAALNASLNSYASPERSSEPAHAASPPVHFGFTAVNAGGFTAVNSRPATSSFTAVNTSNGFHPTEPLGTQSTPMRHLDSPNGSTNNTPNFRPVNMDGANHLKRPLSSNGLDGHANGDTDASGRRSKRIKKEAPTVQGSNMHQPRNSTPKFPAQREKASTKLGEVCETCGSSDNAKALLLCDGCDAAYHGHCLEPPVTSKPDLEWHCPKCLVGTGEFGFEDGEVYSLKQFQEKANNFKEHYFANKTHYDPVLERKRPVNEDDVEREFWRLVESISETVEVEYGADIHSTTHGSGFPTTEKQPLDPYSADPWNLNVLPLWGESLFKHIKTDISGMTVPWLYVGMVFSTFCWHNEDHYAYSANYQHFGDTKTWYGIPGEDAEKFEEAMRQAVPELFETQPDLLFQLVTLMPPEQLKKAGVRVYAIDQRAGQFVLTFPQAYHAGFNHGFNLNEAVNYAPTDWEPFGEAGVQRLKTYRRQPCFSHDELLVTAASRDHTIHTAKWLAPALERMLENESAARAQFLTAPAQETENASEELYMGPRYARKPEINADDLEEDDYICSFCKCFSFLSRYVCQNSGKVMCLLHAGGYDCCDAKESDRYSGVDHSLYYRMTDAQMQSTVQKVVERAKVPELWAEKVDKLLEDEPRPSLKTLRSLLNEGEKIPHELPQLADLRKFVDRCNDWVEEATNYITRKSQNRRKSGPGKKNSAKAIAEQEEREKELRKVDNIRKLLASADEISFDCPEIATLRERADGIAEFQRGAREALFAHTTKTTQELEDLVEIGKSFNVDIPEVEQLEKLVQRLSWNDQARDKRGQTQSLKDVTDFIQRGIQIGVPETDPNIIYYKDLKQQGELWEAKANELMAVEHVHYQQLDSLSRQAATLPVSQPTLAKVEAILKKQREAQEKILSLYEQSKNPDFRQRPHYKDVRDVMAQLEELNSKPAGTLDLEKEQRRHEDWMRRGKKLFGKANAPLHILHQHMLIVEARNDSCFDLRDIPKMPAEPASRQHTPEDGADTKDSDEFRDVFCICRKSESGLMIKCDGCLEWYHGRCLKIARGKVNQEARFTCPICDWRVKIPRDAARPKLEELEAWQSELETLPFQPEEEETLNKIISKAQEFREYIRPYVNPVAVSMEEVPTIRFYLRKVEGADILLTEETNFLRQEMHKWAPIAPEPPPIIQASGSTRKPRPTKQQKLMAQLGITNPDDLPPQYKIKSHTTKRKSDVSNASPAPLKPAGTPNHTQTPSHPHASHTMPGSAAGPGAMAPLSRGPLQHTPSFSYDTQPPPRQGPIVTSAYRDSPLFAPAFNPQTAAPSHSHSHSHHNSASPAPAFEPLQPLHFSPHDAHAHHPQFSAPSPPSGIAAAPYTTNMDIDPALFGGFGSDKTAMLAGHGDVGVHASAAFEEHKLRADRDPVFGAHAAGHGAGEGVLDRMFEDMVHHDDADAEGLESHAGEAFAAGGYEKKEDADGGGVGGEEEGVDGEKKDGADFMDFINH</sequence>
<reference evidence="1" key="1">
    <citation type="submission" date="2024-02" db="EMBL/GenBank/DDBJ databases">
        <title>Metagenome Assembled Genome of Zalaria obscura JY119.</title>
        <authorList>
            <person name="Vighnesh L."/>
            <person name="Jagadeeshwari U."/>
            <person name="Venkata Ramana C."/>
            <person name="Sasikala C."/>
        </authorList>
    </citation>
    <scope>NUCLEOTIDE SEQUENCE</scope>
    <source>
        <strain evidence="1">JY119</strain>
    </source>
</reference>
<gene>
    <name evidence="1" type="ORF">M8818_005223</name>
</gene>
<dbReference type="Proteomes" id="UP001320706">
    <property type="component" value="Unassembled WGS sequence"/>
</dbReference>
<protein>
    <submittedName>
        <fullName evidence="1">Uncharacterized protein</fullName>
    </submittedName>
</protein>
<evidence type="ECO:0000313" key="2">
    <source>
        <dbReference type="Proteomes" id="UP001320706"/>
    </source>
</evidence>
<name>A0ACC3SA45_9PEZI</name>
<organism evidence="1 2">
    <name type="scientific">Zalaria obscura</name>
    <dbReference type="NCBI Taxonomy" id="2024903"/>
    <lineage>
        <taxon>Eukaryota</taxon>
        <taxon>Fungi</taxon>
        <taxon>Dikarya</taxon>
        <taxon>Ascomycota</taxon>
        <taxon>Pezizomycotina</taxon>
        <taxon>Dothideomycetes</taxon>
        <taxon>Dothideomycetidae</taxon>
        <taxon>Dothideales</taxon>
        <taxon>Zalariaceae</taxon>
        <taxon>Zalaria</taxon>
    </lineage>
</organism>
<proteinExistence type="predicted"/>
<evidence type="ECO:0000313" key="1">
    <source>
        <dbReference type="EMBL" id="KAK8203576.1"/>
    </source>
</evidence>